<proteinExistence type="predicted"/>
<protein>
    <submittedName>
        <fullName evidence="2">Uncharacterized protein</fullName>
    </submittedName>
</protein>
<organism evidence="2 3">
    <name type="scientific">Pleurodeles waltl</name>
    <name type="common">Iberian ribbed newt</name>
    <dbReference type="NCBI Taxonomy" id="8319"/>
    <lineage>
        <taxon>Eukaryota</taxon>
        <taxon>Metazoa</taxon>
        <taxon>Chordata</taxon>
        <taxon>Craniata</taxon>
        <taxon>Vertebrata</taxon>
        <taxon>Euteleostomi</taxon>
        <taxon>Amphibia</taxon>
        <taxon>Batrachia</taxon>
        <taxon>Caudata</taxon>
        <taxon>Salamandroidea</taxon>
        <taxon>Salamandridae</taxon>
        <taxon>Pleurodelinae</taxon>
        <taxon>Pleurodeles</taxon>
    </lineage>
</organism>
<dbReference type="AlphaFoldDB" id="A0AAV7SQZ1"/>
<dbReference type="Proteomes" id="UP001066276">
    <property type="component" value="Chromosome 4_2"/>
</dbReference>
<gene>
    <name evidence="2" type="ORF">NDU88_006810</name>
</gene>
<name>A0AAV7SQZ1_PLEWA</name>
<keyword evidence="3" id="KW-1185">Reference proteome</keyword>
<evidence type="ECO:0000313" key="2">
    <source>
        <dbReference type="EMBL" id="KAJ1166406.1"/>
    </source>
</evidence>
<accession>A0AAV7SQZ1</accession>
<evidence type="ECO:0000313" key="3">
    <source>
        <dbReference type="Proteomes" id="UP001066276"/>
    </source>
</evidence>
<comment type="caution">
    <text evidence="2">The sequence shown here is derived from an EMBL/GenBank/DDBJ whole genome shotgun (WGS) entry which is preliminary data.</text>
</comment>
<dbReference type="EMBL" id="JANPWB010000008">
    <property type="protein sequence ID" value="KAJ1166406.1"/>
    <property type="molecule type" value="Genomic_DNA"/>
</dbReference>
<reference evidence="2" key="1">
    <citation type="journal article" date="2022" name="bioRxiv">
        <title>Sequencing and chromosome-scale assembly of the giantPleurodeles waltlgenome.</title>
        <authorList>
            <person name="Brown T."/>
            <person name="Elewa A."/>
            <person name="Iarovenko S."/>
            <person name="Subramanian E."/>
            <person name="Araus A.J."/>
            <person name="Petzold A."/>
            <person name="Susuki M."/>
            <person name="Suzuki K.-i.T."/>
            <person name="Hayashi T."/>
            <person name="Toyoda A."/>
            <person name="Oliveira C."/>
            <person name="Osipova E."/>
            <person name="Leigh N.D."/>
            <person name="Simon A."/>
            <person name="Yun M.H."/>
        </authorList>
    </citation>
    <scope>NUCLEOTIDE SEQUENCE</scope>
    <source>
        <strain evidence="2">20211129_DDA</strain>
        <tissue evidence="2">Liver</tissue>
    </source>
</reference>
<feature type="region of interest" description="Disordered" evidence="1">
    <location>
        <begin position="1"/>
        <end position="37"/>
    </location>
</feature>
<sequence length="89" mass="9831">MRAASPEENPRTSCCEEDQEAGPFTQRRLGRSGPVKHSGVRSGLLLLGGSSTNFLSTRILQLVPTEKPMSCANIGHYTRKKKSIQLRYV</sequence>
<evidence type="ECO:0000256" key="1">
    <source>
        <dbReference type="SAM" id="MobiDB-lite"/>
    </source>
</evidence>